<sequence length="528" mass="55875">MPPLSFLKSDKDKDKDKPSASSSSDTASPSKYHPSRLLRRKPSVKANGAGATSAGANGAGANGAGASPGQLFHDDASSGTDPSDPPTASTQSTFAEQQDAAAGWIAYPRTRRGSEPGRREQWVYDRDSPSGEDVVVIGGALPRRAETPDRRSSDQQRHHPLVDARWTPRQSSPSPSPERAMYPTALSPPRRPMPRSPRARAGSSEPAKQTEPVTPPRHQPLGAFGPDPSPRRSSSPALSASSSRDGPGISSSTAEWLSRPPASRLARKNSIGAERIKRIGQDPIPRFDAAPAPLRPTNRRTISSSSTDETGPDSDGEVGAGKRRSLITGHDGFEVEVSCADTRIDNEEMRWEVVIRRKGGSGVVPSSPLQLSTSGSVAQAPSTASSINLSLALDQPTGKLVFIAFPMDIHATPTKRRPAFPGSPRTSTFSPPPRPSTPPPNGHGADGAVAPSTPTSRRKERNDRQGTFSPSPRSTALKSPTSPGAFSPRRTKLVTAAQLDGGLYAKGTVDGMSEELEEGLILGPELRR</sequence>
<feature type="compositionally biased region" description="Polar residues" evidence="1">
    <location>
        <begin position="299"/>
        <end position="309"/>
    </location>
</feature>
<evidence type="ECO:0000256" key="1">
    <source>
        <dbReference type="SAM" id="MobiDB-lite"/>
    </source>
</evidence>
<feature type="compositionally biased region" description="Pro residues" evidence="1">
    <location>
        <begin position="430"/>
        <end position="441"/>
    </location>
</feature>
<dbReference type="OrthoDB" id="2564806at2759"/>
<feature type="region of interest" description="Disordered" evidence="1">
    <location>
        <begin position="413"/>
        <end position="490"/>
    </location>
</feature>
<feature type="compositionally biased region" description="Basic and acidic residues" evidence="1">
    <location>
        <begin position="8"/>
        <end position="18"/>
    </location>
</feature>
<comment type="caution">
    <text evidence="2">The sequence shown here is derived from an EMBL/GenBank/DDBJ whole genome shotgun (WGS) entry which is preliminary data.</text>
</comment>
<evidence type="ECO:0000313" key="3">
    <source>
        <dbReference type="Proteomes" id="UP000279259"/>
    </source>
</evidence>
<dbReference type="AlphaFoldDB" id="A0A427YG42"/>
<dbReference type="EMBL" id="RSCD01000011">
    <property type="protein sequence ID" value="RSH90068.1"/>
    <property type="molecule type" value="Genomic_DNA"/>
</dbReference>
<gene>
    <name evidence="2" type="ORF">EHS25_001401</name>
</gene>
<accession>A0A427YG42</accession>
<dbReference type="Proteomes" id="UP000279259">
    <property type="component" value="Unassembled WGS sequence"/>
</dbReference>
<feature type="compositionally biased region" description="Low complexity" evidence="1">
    <location>
        <begin position="19"/>
        <end position="31"/>
    </location>
</feature>
<protein>
    <submittedName>
        <fullName evidence="2">Uncharacterized protein</fullName>
    </submittedName>
</protein>
<name>A0A427YG42_9TREE</name>
<keyword evidence="3" id="KW-1185">Reference proteome</keyword>
<evidence type="ECO:0000313" key="2">
    <source>
        <dbReference type="EMBL" id="RSH90068.1"/>
    </source>
</evidence>
<feature type="compositionally biased region" description="Low complexity" evidence="1">
    <location>
        <begin position="231"/>
        <end position="252"/>
    </location>
</feature>
<reference evidence="2 3" key="1">
    <citation type="submission" date="2018-11" db="EMBL/GenBank/DDBJ databases">
        <title>Genome sequence of Saitozyma podzolica DSM 27192.</title>
        <authorList>
            <person name="Aliyu H."/>
            <person name="Gorte O."/>
            <person name="Ochsenreither K."/>
        </authorList>
    </citation>
    <scope>NUCLEOTIDE SEQUENCE [LARGE SCALE GENOMIC DNA]</scope>
    <source>
        <strain evidence="2 3">DSM 27192</strain>
    </source>
</reference>
<organism evidence="2 3">
    <name type="scientific">Saitozyma podzolica</name>
    <dbReference type="NCBI Taxonomy" id="1890683"/>
    <lineage>
        <taxon>Eukaryota</taxon>
        <taxon>Fungi</taxon>
        <taxon>Dikarya</taxon>
        <taxon>Basidiomycota</taxon>
        <taxon>Agaricomycotina</taxon>
        <taxon>Tremellomycetes</taxon>
        <taxon>Tremellales</taxon>
        <taxon>Trimorphomycetaceae</taxon>
        <taxon>Saitozyma</taxon>
    </lineage>
</organism>
<feature type="compositionally biased region" description="Basic and acidic residues" evidence="1">
    <location>
        <begin position="112"/>
        <end position="129"/>
    </location>
</feature>
<feature type="compositionally biased region" description="Low complexity" evidence="1">
    <location>
        <begin position="46"/>
        <end position="56"/>
    </location>
</feature>
<feature type="compositionally biased region" description="Low complexity" evidence="1">
    <location>
        <begin position="420"/>
        <end position="429"/>
    </location>
</feature>
<feature type="compositionally biased region" description="Polar residues" evidence="1">
    <location>
        <begin position="77"/>
        <end position="96"/>
    </location>
</feature>
<feature type="compositionally biased region" description="Basic residues" evidence="1">
    <location>
        <begin position="33"/>
        <end position="43"/>
    </location>
</feature>
<proteinExistence type="predicted"/>
<feature type="region of interest" description="Disordered" evidence="1">
    <location>
        <begin position="1"/>
        <end position="325"/>
    </location>
</feature>
<feature type="compositionally biased region" description="Polar residues" evidence="1">
    <location>
        <begin position="465"/>
        <end position="484"/>
    </location>
</feature>
<feature type="compositionally biased region" description="Basic and acidic residues" evidence="1">
    <location>
        <begin position="143"/>
        <end position="162"/>
    </location>
</feature>